<evidence type="ECO:0000256" key="1">
    <source>
        <dbReference type="SAM" id="MobiDB-lite"/>
    </source>
</evidence>
<reference evidence="2" key="1">
    <citation type="submission" date="2021-03" db="UniProtKB">
        <authorList>
            <consortium name="EnsemblPlants"/>
        </authorList>
    </citation>
    <scope>IDENTIFICATION</scope>
</reference>
<feature type="region of interest" description="Disordered" evidence="1">
    <location>
        <begin position="1"/>
        <end position="27"/>
    </location>
</feature>
<evidence type="ECO:0000313" key="2">
    <source>
        <dbReference type="EnsemblPlants" id="cds.evm.model.ctgX162.1"/>
    </source>
</evidence>
<sequence length="150" mass="16586">MGSLQSTFERADVEARRDSAGRVPQSRGRHLHGILPACLAASIQDRPCRKSTADRLHCFKIRSRAIAASPSASPDNFKHFDSLFKVLFIFLSADLFTIRPDLAFDLNLSPIGAAFQTTRRLQAHGPTARVSLLPRSFRTGPGPSRGRFVR</sequence>
<protein>
    <submittedName>
        <fullName evidence="2">Uncharacterized protein</fullName>
    </submittedName>
</protein>
<feature type="compositionally biased region" description="Basic and acidic residues" evidence="1">
    <location>
        <begin position="9"/>
        <end position="20"/>
    </location>
</feature>
<dbReference type="Proteomes" id="UP000596661">
    <property type="component" value="Unassembled WGS sequence"/>
</dbReference>
<dbReference type="AlphaFoldDB" id="A0A803QRR9"/>
<proteinExistence type="predicted"/>
<name>A0A803QRR9_CANSA</name>
<evidence type="ECO:0000313" key="3">
    <source>
        <dbReference type="Proteomes" id="UP000596661"/>
    </source>
</evidence>
<accession>A0A803QRR9</accession>
<keyword evidence="3" id="KW-1185">Reference proteome</keyword>
<organism evidence="2 3">
    <name type="scientific">Cannabis sativa</name>
    <name type="common">Hemp</name>
    <name type="synonym">Marijuana</name>
    <dbReference type="NCBI Taxonomy" id="3483"/>
    <lineage>
        <taxon>Eukaryota</taxon>
        <taxon>Viridiplantae</taxon>
        <taxon>Streptophyta</taxon>
        <taxon>Embryophyta</taxon>
        <taxon>Tracheophyta</taxon>
        <taxon>Spermatophyta</taxon>
        <taxon>Magnoliopsida</taxon>
        <taxon>eudicotyledons</taxon>
        <taxon>Gunneridae</taxon>
        <taxon>Pentapetalae</taxon>
        <taxon>rosids</taxon>
        <taxon>fabids</taxon>
        <taxon>Rosales</taxon>
        <taxon>Cannabaceae</taxon>
        <taxon>Cannabis</taxon>
    </lineage>
</organism>
<dbReference type="Gramene" id="evm.model.ctgX162.1">
    <property type="protein sequence ID" value="cds.evm.model.ctgX162.1"/>
    <property type="gene ID" value="evm.TU.ctgX162.1"/>
</dbReference>
<dbReference type="EnsemblPlants" id="evm.model.ctgX162.1">
    <property type="protein sequence ID" value="cds.evm.model.ctgX162.1"/>
    <property type="gene ID" value="evm.TU.ctgX162.1"/>
</dbReference>